<name>J9EY45_WUCBA</name>
<dbReference type="PANTHER" id="PTHR21696:SF2">
    <property type="entry name" value="PROTEIN UNC-79 HOMOLOG"/>
    <property type="match status" value="1"/>
</dbReference>
<dbReference type="PANTHER" id="PTHR21696">
    <property type="entry name" value="PROTEIN UNC-79 HOMOLOG"/>
    <property type="match status" value="1"/>
</dbReference>
<proteinExistence type="predicted"/>
<accession>J9EY45</accession>
<evidence type="ECO:0000313" key="1">
    <source>
        <dbReference type="EMBL" id="EJW82122.1"/>
    </source>
</evidence>
<dbReference type="InterPro" id="IPR024855">
    <property type="entry name" value="UNC79"/>
</dbReference>
<gene>
    <name evidence="1" type="ORF">WUBG_06968</name>
</gene>
<dbReference type="Proteomes" id="UP000004810">
    <property type="component" value="Unassembled WGS sequence"/>
</dbReference>
<sequence length="340" mass="39063">MEHEADAHYYMLTTVKFLCLHCESLLNARREHRGYLIWAQENLLISKLWTLLRSDRSQLAELVIPLIMHCITLPSGEEMFWKVVNTQFISQKWEERFSAVERTTVLLQLANALPVNTNKVIQTSLSCCITHLIASIDDPNIAVAQQALLSIQHMPSASLKLMCLCLESQFDSSIVDRALIITRIQQLTSIVPNVEILTWEFFIQRFEGLAIESQLLAKNGESNFVHDLTHSDPLSELYQRKLTRARQIIENSCNARSIVRTLQNNSMCHQLSTAIFRPSSWKITAELKYDEMKRRTNALISGRKKIRHLVTIVKVISTWKLSKHLQSFTNVLARSTTNCM</sequence>
<dbReference type="AlphaFoldDB" id="J9EY45"/>
<reference evidence="2" key="1">
    <citation type="submission" date="2012-08" db="EMBL/GenBank/DDBJ databases">
        <title>The Genome Sequence of Wuchereria bancrofti.</title>
        <authorList>
            <person name="Nutman T.B."/>
            <person name="Fink D.L."/>
            <person name="Russ C."/>
            <person name="Young S."/>
            <person name="Zeng Q."/>
            <person name="Koehrsen M."/>
            <person name="Alvarado L."/>
            <person name="Berlin A."/>
            <person name="Chapman S.B."/>
            <person name="Chen Z."/>
            <person name="Freedman E."/>
            <person name="Gellesch M."/>
            <person name="Goldberg J."/>
            <person name="Griggs A."/>
            <person name="Gujja S."/>
            <person name="Heilman E.R."/>
            <person name="Heiman D."/>
            <person name="Hepburn T."/>
            <person name="Howarth C."/>
            <person name="Jen D."/>
            <person name="Larson L."/>
            <person name="Lewis B."/>
            <person name="Mehta T."/>
            <person name="Park D."/>
            <person name="Pearson M."/>
            <person name="Roberts A."/>
            <person name="Saif S."/>
            <person name="Shea T."/>
            <person name="Shenoy N."/>
            <person name="Sisk P."/>
            <person name="Stolte C."/>
            <person name="Sykes S."/>
            <person name="Walk T."/>
            <person name="White J."/>
            <person name="Yandava C."/>
            <person name="Haas B."/>
            <person name="Henn M.R."/>
            <person name="Nusbaum C."/>
            <person name="Birren B."/>
        </authorList>
    </citation>
    <scope>NUCLEOTIDE SEQUENCE [LARGE SCALE GENOMIC DNA]</scope>
    <source>
        <strain evidence="2">NA</strain>
    </source>
</reference>
<evidence type="ECO:0000313" key="2">
    <source>
        <dbReference type="Proteomes" id="UP000004810"/>
    </source>
</evidence>
<dbReference type="EMBL" id="ADBV01003098">
    <property type="protein sequence ID" value="EJW82122.1"/>
    <property type="molecule type" value="Genomic_DNA"/>
</dbReference>
<organism evidence="1 2">
    <name type="scientific">Wuchereria bancrofti</name>
    <dbReference type="NCBI Taxonomy" id="6293"/>
    <lineage>
        <taxon>Eukaryota</taxon>
        <taxon>Metazoa</taxon>
        <taxon>Ecdysozoa</taxon>
        <taxon>Nematoda</taxon>
        <taxon>Chromadorea</taxon>
        <taxon>Rhabditida</taxon>
        <taxon>Spirurina</taxon>
        <taxon>Spiruromorpha</taxon>
        <taxon>Filarioidea</taxon>
        <taxon>Onchocercidae</taxon>
        <taxon>Wuchereria</taxon>
    </lineage>
</organism>
<comment type="caution">
    <text evidence="1">The sequence shown here is derived from an EMBL/GenBank/DDBJ whole genome shotgun (WGS) entry which is preliminary data.</text>
</comment>
<protein>
    <submittedName>
        <fullName evidence="1">Uncharacterized protein</fullName>
    </submittedName>
</protein>